<dbReference type="HOGENOM" id="CLU_2389710_0_0_1"/>
<dbReference type="STRING" id="4533.J3MD92"/>
<protein>
    <submittedName>
        <fullName evidence="1">Uncharacterized protein</fullName>
    </submittedName>
</protein>
<evidence type="ECO:0000313" key="1">
    <source>
        <dbReference type="EnsemblPlants" id="OB06G19860.1"/>
    </source>
</evidence>
<dbReference type="AlphaFoldDB" id="J3MD92"/>
<accession>J3MD92</accession>
<dbReference type="Gramene" id="OB06G19860.1">
    <property type="protein sequence ID" value="OB06G19860.1"/>
    <property type="gene ID" value="OB06G19860"/>
</dbReference>
<name>J3MD92_ORYBR</name>
<reference evidence="1" key="2">
    <citation type="submission" date="2013-04" db="UniProtKB">
        <authorList>
            <consortium name="EnsemblPlants"/>
        </authorList>
    </citation>
    <scope>IDENTIFICATION</scope>
</reference>
<sequence length="94" mass="10381">MGGCRRGRQCRLLTRGKPTAAQHVAPWHLDQTFEKFTATHGPPHRGGTHRPAPALPLLTELAVASSPVAPTHTFHRLLAMSAYRSLPLRIVFRV</sequence>
<dbReference type="Proteomes" id="UP000006038">
    <property type="component" value="Chromosome 6"/>
</dbReference>
<keyword evidence="2" id="KW-1185">Reference proteome</keyword>
<organism evidence="1">
    <name type="scientific">Oryza brachyantha</name>
    <name type="common">malo sina</name>
    <dbReference type="NCBI Taxonomy" id="4533"/>
    <lineage>
        <taxon>Eukaryota</taxon>
        <taxon>Viridiplantae</taxon>
        <taxon>Streptophyta</taxon>
        <taxon>Embryophyta</taxon>
        <taxon>Tracheophyta</taxon>
        <taxon>Spermatophyta</taxon>
        <taxon>Magnoliopsida</taxon>
        <taxon>Liliopsida</taxon>
        <taxon>Poales</taxon>
        <taxon>Poaceae</taxon>
        <taxon>BOP clade</taxon>
        <taxon>Oryzoideae</taxon>
        <taxon>Oryzeae</taxon>
        <taxon>Oryzinae</taxon>
        <taxon>Oryza</taxon>
    </lineage>
</organism>
<reference evidence="1" key="1">
    <citation type="journal article" date="2013" name="Nat. Commun.">
        <title>Whole-genome sequencing of Oryza brachyantha reveals mechanisms underlying Oryza genome evolution.</title>
        <authorList>
            <person name="Chen J."/>
            <person name="Huang Q."/>
            <person name="Gao D."/>
            <person name="Wang J."/>
            <person name="Lang Y."/>
            <person name="Liu T."/>
            <person name="Li B."/>
            <person name="Bai Z."/>
            <person name="Luis Goicoechea J."/>
            <person name="Liang C."/>
            <person name="Chen C."/>
            <person name="Zhang W."/>
            <person name="Sun S."/>
            <person name="Liao Y."/>
            <person name="Zhang X."/>
            <person name="Yang L."/>
            <person name="Song C."/>
            <person name="Wang M."/>
            <person name="Shi J."/>
            <person name="Liu G."/>
            <person name="Liu J."/>
            <person name="Zhou H."/>
            <person name="Zhou W."/>
            <person name="Yu Q."/>
            <person name="An N."/>
            <person name="Chen Y."/>
            <person name="Cai Q."/>
            <person name="Wang B."/>
            <person name="Liu B."/>
            <person name="Min J."/>
            <person name="Huang Y."/>
            <person name="Wu H."/>
            <person name="Li Z."/>
            <person name="Zhang Y."/>
            <person name="Yin Y."/>
            <person name="Song W."/>
            <person name="Jiang J."/>
            <person name="Jackson S.A."/>
            <person name="Wing R.A."/>
            <person name="Wang J."/>
            <person name="Chen M."/>
        </authorList>
    </citation>
    <scope>NUCLEOTIDE SEQUENCE [LARGE SCALE GENOMIC DNA]</scope>
    <source>
        <strain evidence="1">cv. IRGC 101232</strain>
    </source>
</reference>
<evidence type="ECO:0000313" key="2">
    <source>
        <dbReference type="Proteomes" id="UP000006038"/>
    </source>
</evidence>
<proteinExistence type="predicted"/>
<dbReference type="EnsemblPlants" id="OB06G19860.1">
    <property type="protein sequence ID" value="OB06G19860.1"/>
    <property type="gene ID" value="OB06G19860"/>
</dbReference>